<dbReference type="AlphaFoldDB" id="A0A9Q0RWM1"/>
<feature type="chain" id="PRO_5040441592" evidence="2">
    <location>
        <begin position="18"/>
        <end position="256"/>
    </location>
</feature>
<comment type="caution">
    <text evidence="4">The sequence shown here is derived from an EMBL/GenBank/DDBJ whole genome shotgun (WGS) entry which is preliminary data.</text>
</comment>
<feature type="signal peptide" evidence="2">
    <location>
        <begin position="1"/>
        <end position="17"/>
    </location>
</feature>
<dbReference type="InterPro" id="IPR043504">
    <property type="entry name" value="Peptidase_S1_PA_chymotrypsin"/>
</dbReference>
<comment type="similarity">
    <text evidence="1">Belongs to the peptidase S1 family. CLIP subfamily.</text>
</comment>
<accession>A0A9Q0RWM1</accession>
<organism evidence="4 5">
    <name type="scientific">Pseudolycoriella hygida</name>
    <dbReference type="NCBI Taxonomy" id="35572"/>
    <lineage>
        <taxon>Eukaryota</taxon>
        <taxon>Metazoa</taxon>
        <taxon>Ecdysozoa</taxon>
        <taxon>Arthropoda</taxon>
        <taxon>Hexapoda</taxon>
        <taxon>Insecta</taxon>
        <taxon>Pterygota</taxon>
        <taxon>Neoptera</taxon>
        <taxon>Endopterygota</taxon>
        <taxon>Diptera</taxon>
        <taxon>Nematocera</taxon>
        <taxon>Sciaroidea</taxon>
        <taxon>Sciaridae</taxon>
        <taxon>Pseudolycoriella</taxon>
    </lineage>
</organism>
<dbReference type="GO" id="GO:0004252">
    <property type="term" value="F:serine-type endopeptidase activity"/>
    <property type="evidence" value="ECO:0007669"/>
    <property type="project" value="InterPro"/>
</dbReference>
<dbReference type="PANTHER" id="PTHR24260">
    <property type="match status" value="1"/>
</dbReference>
<dbReference type="OrthoDB" id="6261922at2759"/>
<protein>
    <submittedName>
        <fullName evidence="4">Chymotrypsin-1</fullName>
    </submittedName>
</protein>
<dbReference type="GO" id="GO:0006508">
    <property type="term" value="P:proteolysis"/>
    <property type="evidence" value="ECO:0007669"/>
    <property type="project" value="InterPro"/>
</dbReference>
<evidence type="ECO:0000313" key="4">
    <source>
        <dbReference type="EMBL" id="KAJ6636865.1"/>
    </source>
</evidence>
<dbReference type="PANTHER" id="PTHR24260:SF136">
    <property type="entry name" value="GH08193P-RELATED"/>
    <property type="match status" value="1"/>
</dbReference>
<evidence type="ECO:0000259" key="3">
    <source>
        <dbReference type="PROSITE" id="PS50240"/>
    </source>
</evidence>
<gene>
    <name evidence="4" type="primary">CTR1_3</name>
    <name evidence="4" type="ORF">Bhyg_15460</name>
</gene>
<dbReference type="PROSITE" id="PS50240">
    <property type="entry name" value="TRYPSIN_DOM"/>
    <property type="match status" value="1"/>
</dbReference>
<dbReference type="SUPFAM" id="SSF50494">
    <property type="entry name" value="Trypsin-like serine proteases"/>
    <property type="match status" value="1"/>
</dbReference>
<dbReference type="EMBL" id="WJQU01000004">
    <property type="protein sequence ID" value="KAJ6636865.1"/>
    <property type="molecule type" value="Genomic_DNA"/>
</dbReference>
<dbReference type="SMART" id="SM00020">
    <property type="entry name" value="Tryp_SPc"/>
    <property type="match status" value="1"/>
</dbReference>
<dbReference type="Gene3D" id="2.40.10.10">
    <property type="entry name" value="Trypsin-like serine proteases"/>
    <property type="match status" value="1"/>
</dbReference>
<sequence length="256" mass="27131">MKLVFFLFSLYVLGTNGFSVSSRISNGNKAEDAPHACMVLVLRPDLANTNTAVLGSGSIVSARHVLTAAHVVQGRDNTFQINFMVGPSRRSYNSNFALIHENYDQKNFANDIALIFIQDGNTFPVNIIIPISTEVLQTGVECTVCGYGFTSVLTIGFASEYPHAASQRIANGCQFDNIEAAPSHVCAIDEMSNPQGIVCPGDNGAGLYTTTITNGTAVNALVGVASHILKGCSTAALTAYTQVSLFANWISAITGV</sequence>
<feature type="domain" description="Peptidase S1" evidence="3">
    <location>
        <begin position="24"/>
        <end position="255"/>
    </location>
</feature>
<evidence type="ECO:0000256" key="2">
    <source>
        <dbReference type="SAM" id="SignalP"/>
    </source>
</evidence>
<dbReference type="InterPro" id="IPR001254">
    <property type="entry name" value="Trypsin_dom"/>
</dbReference>
<dbReference type="Pfam" id="PF00089">
    <property type="entry name" value="Trypsin"/>
    <property type="match status" value="1"/>
</dbReference>
<evidence type="ECO:0000313" key="5">
    <source>
        <dbReference type="Proteomes" id="UP001151699"/>
    </source>
</evidence>
<evidence type="ECO:0000256" key="1">
    <source>
        <dbReference type="ARBA" id="ARBA00024195"/>
    </source>
</evidence>
<dbReference type="InterPro" id="IPR009003">
    <property type="entry name" value="Peptidase_S1_PA"/>
</dbReference>
<reference evidence="4" key="1">
    <citation type="submission" date="2022-07" db="EMBL/GenBank/DDBJ databases">
        <authorList>
            <person name="Trinca V."/>
            <person name="Uliana J.V.C."/>
            <person name="Torres T.T."/>
            <person name="Ward R.J."/>
            <person name="Monesi N."/>
        </authorList>
    </citation>
    <scope>NUCLEOTIDE SEQUENCE</scope>
    <source>
        <strain evidence="4">HSMRA1968</strain>
        <tissue evidence="4">Whole embryos</tissue>
    </source>
</reference>
<dbReference type="Proteomes" id="UP001151699">
    <property type="component" value="Chromosome C"/>
</dbReference>
<keyword evidence="5" id="KW-1185">Reference proteome</keyword>
<keyword evidence="2" id="KW-0732">Signal</keyword>
<name>A0A9Q0RWM1_9DIPT</name>
<proteinExistence type="inferred from homology"/>
<dbReference type="InterPro" id="IPR051333">
    <property type="entry name" value="CLIP_Serine_Protease"/>
</dbReference>